<keyword evidence="10" id="KW-1185">Reference proteome</keyword>
<evidence type="ECO:0000256" key="5">
    <source>
        <dbReference type="ARBA" id="ARBA00022777"/>
    </source>
</evidence>
<evidence type="ECO:0000256" key="3">
    <source>
        <dbReference type="ARBA" id="ARBA00022679"/>
    </source>
</evidence>
<keyword evidence="4" id="KW-0547">Nucleotide-binding</keyword>
<dbReference type="Proteomes" id="UP000294933">
    <property type="component" value="Unassembled WGS sequence"/>
</dbReference>
<dbReference type="Gene3D" id="1.10.510.10">
    <property type="entry name" value="Transferase(Phosphotransferase) domain 1"/>
    <property type="match status" value="1"/>
</dbReference>
<dbReference type="GO" id="GO:0005737">
    <property type="term" value="C:cytoplasm"/>
    <property type="evidence" value="ECO:0007669"/>
    <property type="project" value="TreeGrafter"/>
</dbReference>
<dbReference type="GO" id="GO:0004674">
    <property type="term" value="F:protein serine/threonine kinase activity"/>
    <property type="evidence" value="ECO:0007669"/>
    <property type="project" value="UniProtKB-KW"/>
</dbReference>
<dbReference type="InterPro" id="IPR011009">
    <property type="entry name" value="Kinase-like_dom_sf"/>
</dbReference>
<keyword evidence="3" id="KW-0808">Transferase</keyword>
<dbReference type="GO" id="GO:0005524">
    <property type="term" value="F:ATP binding"/>
    <property type="evidence" value="ECO:0007669"/>
    <property type="project" value="UniProtKB-KW"/>
</dbReference>
<comment type="similarity">
    <text evidence="1">Belongs to the protein kinase superfamily. CAMK Ser/Thr protein kinase family. NIM1 subfamily.</text>
</comment>
<keyword evidence="2" id="KW-0723">Serine/threonine-protein kinase</keyword>
<dbReference type="PANTHER" id="PTHR24346:SF82">
    <property type="entry name" value="KP78A-RELATED"/>
    <property type="match status" value="1"/>
</dbReference>
<evidence type="ECO:0000259" key="8">
    <source>
        <dbReference type="PROSITE" id="PS50011"/>
    </source>
</evidence>
<keyword evidence="5 9" id="KW-0418">Kinase</keyword>
<dbReference type="InterPro" id="IPR000719">
    <property type="entry name" value="Prot_kinase_dom"/>
</dbReference>
<evidence type="ECO:0000256" key="1">
    <source>
        <dbReference type="ARBA" id="ARBA00010791"/>
    </source>
</evidence>
<dbReference type="AlphaFoldDB" id="A0A4Y7Q068"/>
<evidence type="ECO:0000256" key="6">
    <source>
        <dbReference type="ARBA" id="ARBA00022840"/>
    </source>
</evidence>
<evidence type="ECO:0000313" key="10">
    <source>
        <dbReference type="Proteomes" id="UP000294933"/>
    </source>
</evidence>
<evidence type="ECO:0000256" key="7">
    <source>
        <dbReference type="SAM" id="MobiDB-lite"/>
    </source>
</evidence>
<accession>A0A4Y7Q068</accession>
<proteinExistence type="inferred from homology"/>
<sequence length="173" mass="18998">MLSDLFDLEVDLRLSLARQFIDGVTFMHEHGVAHLDLNPSNVVVDLKTQLLRIIDFSLSIRVYGGEDADMIGYFVGTLGWTAPEVGKPDRQPRRFSATRADVWACGKVVKDLWGRGMPSPLLDPLRDVAQMLLAENPRSTPRMRDVCLAASNTGTDASSSAPFANQPIRATAS</sequence>
<reference evidence="9 10" key="1">
    <citation type="submission" date="2018-06" db="EMBL/GenBank/DDBJ databases">
        <title>A transcriptomic atlas of mushroom development highlights an independent origin of complex multicellularity.</title>
        <authorList>
            <consortium name="DOE Joint Genome Institute"/>
            <person name="Krizsan K."/>
            <person name="Almasi E."/>
            <person name="Merenyi Z."/>
            <person name="Sahu N."/>
            <person name="Viragh M."/>
            <person name="Koszo T."/>
            <person name="Mondo S."/>
            <person name="Kiss B."/>
            <person name="Balint B."/>
            <person name="Kues U."/>
            <person name="Barry K."/>
            <person name="Hegedus J.C."/>
            <person name="Henrissat B."/>
            <person name="Johnson J."/>
            <person name="Lipzen A."/>
            <person name="Ohm R."/>
            <person name="Nagy I."/>
            <person name="Pangilinan J."/>
            <person name="Yan J."/>
            <person name="Xiong Y."/>
            <person name="Grigoriev I.V."/>
            <person name="Hibbett D.S."/>
            <person name="Nagy L.G."/>
        </authorList>
    </citation>
    <scope>NUCLEOTIDE SEQUENCE [LARGE SCALE GENOMIC DNA]</scope>
    <source>
        <strain evidence="9 10">SZMC22713</strain>
    </source>
</reference>
<evidence type="ECO:0000313" key="9">
    <source>
        <dbReference type="EMBL" id="TDL20628.1"/>
    </source>
</evidence>
<feature type="compositionally biased region" description="Polar residues" evidence="7">
    <location>
        <begin position="153"/>
        <end position="163"/>
    </location>
</feature>
<gene>
    <name evidence="9" type="ORF">BD410DRAFT_790585</name>
</gene>
<evidence type="ECO:0000256" key="4">
    <source>
        <dbReference type="ARBA" id="ARBA00022741"/>
    </source>
</evidence>
<dbReference type="VEuPathDB" id="FungiDB:BD410DRAFT_790585"/>
<dbReference type="SUPFAM" id="SSF56112">
    <property type="entry name" value="Protein kinase-like (PK-like)"/>
    <property type="match status" value="1"/>
</dbReference>
<dbReference type="PANTHER" id="PTHR24346">
    <property type="entry name" value="MAP/MICROTUBULE AFFINITY-REGULATING KINASE"/>
    <property type="match status" value="1"/>
</dbReference>
<organism evidence="9 10">
    <name type="scientific">Rickenella mellea</name>
    <dbReference type="NCBI Taxonomy" id="50990"/>
    <lineage>
        <taxon>Eukaryota</taxon>
        <taxon>Fungi</taxon>
        <taxon>Dikarya</taxon>
        <taxon>Basidiomycota</taxon>
        <taxon>Agaricomycotina</taxon>
        <taxon>Agaricomycetes</taxon>
        <taxon>Hymenochaetales</taxon>
        <taxon>Rickenellaceae</taxon>
        <taxon>Rickenella</taxon>
    </lineage>
</organism>
<dbReference type="SMART" id="SM00220">
    <property type="entry name" value="S_TKc"/>
    <property type="match status" value="1"/>
</dbReference>
<name>A0A4Y7Q068_9AGAM</name>
<protein>
    <submittedName>
        <fullName evidence="9">Kinase-like protein</fullName>
    </submittedName>
</protein>
<dbReference type="PROSITE" id="PS50011">
    <property type="entry name" value="PROTEIN_KINASE_DOM"/>
    <property type="match status" value="1"/>
</dbReference>
<feature type="domain" description="Protein kinase" evidence="8">
    <location>
        <begin position="1"/>
        <end position="173"/>
    </location>
</feature>
<keyword evidence="6" id="KW-0067">ATP-binding</keyword>
<dbReference type="STRING" id="50990.A0A4Y7Q068"/>
<dbReference type="GO" id="GO:0035556">
    <property type="term" value="P:intracellular signal transduction"/>
    <property type="evidence" value="ECO:0007669"/>
    <property type="project" value="TreeGrafter"/>
</dbReference>
<dbReference type="Pfam" id="PF00069">
    <property type="entry name" value="Pkinase"/>
    <property type="match status" value="1"/>
</dbReference>
<dbReference type="OrthoDB" id="4062651at2759"/>
<evidence type="ECO:0000256" key="2">
    <source>
        <dbReference type="ARBA" id="ARBA00022527"/>
    </source>
</evidence>
<dbReference type="EMBL" id="ML170186">
    <property type="protein sequence ID" value="TDL20628.1"/>
    <property type="molecule type" value="Genomic_DNA"/>
</dbReference>
<feature type="region of interest" description="Disordered" evidence="7">
    <location>
        <begin position="153"/>
        <end position="173"/>
    </location>
</feature>